<feature type="domain" description="HTH tetR-type" evidence="3">
    <location>
        <begin position="1"/>
        <end position="61"/>
    </location>
</feature>
<dbReference type="Proteomes" id="UP001177120">
    <property type="component" value="Unassembled WGS sequence"/>
</dbReference>
<organism evidence="4 5">
    <name type="scientific">Polycladomyces zharkentensis</name>
    <dbReference type="NCBI Taxonomy" id="2807616"/>
    <lineage>
        <taxon>Bacteria</taxon>
        <taxon>Bacillati</taxon>
        <taxon>Bacillota</taxon>
        <taxon>Bacilli</taxon>
        <taxon>Bacillales</taxon>
        <taxon>Thermoactinomycetaceae</taxon>
        <taxon>Polycladomyces</taxon>
    </lineage>
</organism>
<reference evidence="4" key="1">
    <citation type="journal article" date="2024" name="Int. J. Syst. Evol. Microbiol.">
        <title>Polycladomyces zharkentensis sp. nov., a novel thermophilic cellulose- and starch-degrading member of the Bacillota from a geothermal aquifer in Kazakhstan.</title>
        <authorList>
            <person name="Mashzhan A."/>
            <person name="Kistaubayeva A."/>
            <person name="Javier-Lopez R."/>
            <person name="Bissenova U."/>
            <person name="Bissenbay A."/>
            <person name="Birkeland N.K."/>
        </authorList>
    </citation>
    <scope>NUCLEOTIDE SEQUENCE</scope>
    <source>
        <strain evidence="4">ZKZ2T</strain>
    </source>
</reference>
<dbReference type="InterPro" id="IPR023772">
    <property type="entry name" value="DNA-bd_HTH_TetR-type_CS"/>
</dbReference>
<evidence type="ECO:0000256" key="1">
    <source>
        <dbReference type="ARBA" id="ARBA00023125"/>
    </source>
</evidence>
<dbReference type="Gene3D" id="1.10.357.10">
    <property type="entry name" value="Tetracycline Repressor, domain 2"/>
    <property type="match status" value="1"/>
</dbReference>
<feature type="DNA-binding region" description="H-T-H motif" evidence="2">
    <location>
        <begin position="24"/>
        <end position="43"/>
    </location>
</feature>
<dbReference type="InterPro" id="IPR009057">
    <property type="entry name" value="Homeodomain-like_sf"/>
</dbReference>
<proteinExistence type="predicted"/>
<gene>
    <name evidence="4" type="ORF">JQC72_12400</name>
</gene>
<comment type="caution">
    <text evidence="4">The sequence shown here is derived from an EMBL/GenBank/DDBJ whole genome shotgun (WGS) entry which is preliminary data.</text>
</comment>
<evidence type="ECO:0000313" key="5">
    <source>
        <dbReference type="Proteomes" id="UP001177120"/>
    </source>
</evidence>
<name>A0ABS2WLD7_9BACL</name>
<dbReference type="SUPFAM" id="SSF46689">
    <property type="entry name" value="Homeodomain-like"/>
    <property type="match status" value="1"/>
</dbReference>
<dbReference type="InterPro" id="IPR001647">
    <property type="entry name" value="HTH_TetR"/>
</dbReference>
<keyword evidence="1 2" id="KW-0238">DNA-binding</keyword>
<dbReference type="PANTHER" id="PTHR43479:SF22">
    <property type="entry name" value="TRANSCRIPTIONAL REGULATOR, TETR FAMILY"/>
    <property type="match status" value="1"/>
</dbReference>
<protein>
    <submittedName>
        <fullName evidence="4">TetR/AcrR family transcriptional regulator</fullName>
    </submittedName>
</protein>
<evidence type="ECO:0000313" key="4">
    <source>
        <dbReference type="EMBL" id="MBN2910298.1"/>
    </source>
</evidence>
<dbReference type="InterPro" id="IPR050624">
    <property type="entry name" value="HTH-type_Tx_Regulator"/>
</dbReference>
<evidence type="ECO:0000256" key="2">
    <source>
        <dbReference type="PROSITE-ProRule" id="PRU00335"/>
    </source>
</evidence>
<dbReference type="PROSITE" id="PS01081">
    <property type="entry name" value="HTH_TETR_1"/>
    <property type="match status" value="1"/>
</dbReference>
<dbReference type="EMBL" id="JAFHAP010000011">
    <property type="protein sequence ID" value="MBN2910298.1"/>
    <property type="molecule type" value="Genomic_DNA"/>
</dbReference>
<evidence type="ECO:0000259" key="3">
    <source>
        <dbReference type="PROSITE" id="PS50977"/>
    </source>
</evidence>
<sequence>MEKKAKIMDSAIKLFSEKGYLATSIQDIASDCKISKGSFYKFFDSKEDLFIQVLDYNLQKMMVEAGKVDLLKSLSPRDKLIKKIQIEMENFLENQVFIKMLTTDLPIKESKEVFYSRVKRRLMNWHKDCLVQAYGSNIQPYIWDYVVILEGMMKEYLDLLIFGQKNFSIKVAVDFIVDRLDALVEAGCSVKPVLTPDMMREYEEAESVFVSREEQLNALLDQLGERIAMGEMPDSERKKFISAAQLLAEEIRKENARDFLIDALMSYIKKNKDLEESVSLIQDFLNRNEKDGERNHG</sequence>
<dbReference type="PRINTS" id="PR00455">
    <property type="entry name" value="HTHTETR"/>
</dbReference>
<dbReference type="Pfam" id="PF00440">
    <property type="entry name" value="TetR_N"/>
    <property type="match status" value="1"/>
</dbReference>
<dbReference type="PANTHER" id="PTHR43479">
    <property type="entry name" value="ACREF/ENVCD OPERON REPRESSOR-RELATED"/>
    <property type="match status" value="1"/>
</dbReference>
<accession>A0ABS2WLD7</accession>
<dbReference type="PROSITE" id="PS50977">
    <property type="entry name" value="HTH_TETR_2"/>
    <property type="match status" value="1"/>
</dbReference>
<dbReference type="RefSeq" id="WP_205496120.1">
    <property type="nucleotide sequence ID" value="NZ_JAFHAP010000011.1"/>
</dbReference>
<keyword evidence="5" id="KW-1185">Reference proteome</keyword>